<dbReference type="SUPFAM" id="SSF52047">
    <property type="entry name" value="RNI-like"/>
    <property type="match status" value="1"/>
</dbReference>
<organism evidence="1 2">
    <name type="scientific">Tuber aestivum</name>
    <name type="common">summer truffle</name>
    <dbReference type="NCBI Taxonomy" id="59557"/>
    <lineage>
        <taxon>Eukaryota</taxon>
        <taxon>Fungi</taxon>
        <taxon>Dikarya</taxon>
        <taxon>Ascomycota</taxon>
        <taxon>Pezizomycotina</taxon>
        <taxon>Pezizomycetes</taxon>
        <taxon>Pezizales</taxon>
        <taxon>Tuberaceae</taxon>
        <taxon>Tuber</taxon>
    </lineage>
</organism>
<reference evidence="1" key="1">
    <citation type="submission" date="2015-10" db="EMBL/GenBank/DDBJ databases">
        <authorList>
            <person name="Regsiter A."/>
            <person name="william w."/>
        </authorList>
    </citation>
    <scope>NUCLEOTIDE SEQUENCE</scope>
    <source>
        <strain evidence="1">Montdore</strain>
    </source>
</reference>
<keyword evidence="2" id="KW-1185">Reference proteome</keyword>
<evidence type="ECO:0000313" key="2">
    <source>
        <dbReference type="Proteomes" id="UP001412239"/>
    </source>
</evidence>
<dbReference type="EMBL" id="LN890988">
    <property type="protein sequence ID" value="CUS12595.1"/>
    <property type="molecule type" value="Genomic_DNA"/>
</dbReference>
<gene>
    <name evidence="1" type="ORF">GSTUAT00003332001</name>
</gene>
<name>A0A292Q0V3_9PEZI</name>
<proteinExistence type="predicted"/>
<evidence type="ECO:0000313" key="1">
    <source>
        <dbReference type="EMBL" id="CUS12595.1"/>
    </source>
</evidence>
<dbReference type="AlphaFoldDB" id="A0A292Q0V3"/>
<sequence length="491" mass="55714">MNLSWDSASGEAPTSFAFTIDLEKRAPWKRYLRSMHIAGIFEWNQTRYWAVTKIGRELAECTSVSEFRWLCMEGPPPALLDAVLAFGNIRALELVSFYHGDPPLDAFSTVSSLDYLLEMMRENDYPRLRELRLAPIYSEDSLQNLGETISRLSLDKLVVVGRTVEIFPLLKLKSLVECAKIGSDQPWDQCYVGFDFKDTLTSPGTLLSAGNLRSLVLQDCTNINEVLSRLGERSESLRILDSLNIEYGRRMQHDNPIRAIETANYPAGGRVEVEAGRADCEIHLIDACRSLVRLELDLSFFSVLEVLRMLDAIENSRETLKYLRLNVSRNLHWLRIGLTGLTMNSRFFEMRYIDQLSTFRNLRQLSICLCFSPKKISRVCSALPPGLELLELSYWNIEHSSGLVARELMLMTYALKRRAVDSTAGRLPLKCIVLTELGVCSGDGLDVRVWVVDEGSGRFFLYDEGMLDLDIGGQNFFEFAKIELGITPDAW</sequence>
<dbReference type="Proteomes" id="UP001412239">
    <property type="component" value="Unassembled WGS sequence"/>
</dbReference>
<evidence type="ECO:0008006" key="3">
    <source>
        <dbReference type="Google" id="ProtNLM"/>
    </source>
</evidence>
<protein>
    <recommendedName>
        <fullName evidence="3">F-box domain-containing protein</fullName>
    </recommendedName>
</protein>
<accession>A0A292Q0V3</accession>